<feature type="transmembrane region" description="Helical" evidence="1">
    <location>
        <begin position="7"/>
        <end position="24"/>
    </location>
</feature>
<accession>A0A2G1VS94</accession>
<keyword evidence="1" id="KW-0472">Membrane</keyword>
<proteinExistence type="predicted"/>
<keyword evidence="4" id="KW-1185">Reference proteome</keyword>
<feature type="transmembrane region" description="Helical" evidence="1">
    <location>
        <begin position="30"/>
        <end position="51"/>
    </location>
</feature>
<evidence type="ECO:0000313" key="4">
    <source>
        <dbReference type="Proteomes" id="UP000229433"/>
    </source>
</evidence>
<keyword evidence="1" id="KW-0812">Transmembrane</keyword>
<sequence>MKLLIDISGWLGSLLVVGAYALSHVKTKNYSTWCILMNLFGGVFIAVNCYYYRAIPSLVTNMIWSGIALFSIYQAKKGSLTEYKNRRKRHRFRY</sequence>
<dbReference type="Proteomes" id="UP000229433">
    <property type="component" value="Unassembled WGS sequence"/>
</dbReference>
<dbReference type="EMBL" id="NQXA01000004">
    <property type="protein sequence ID" value="PHQ29621.1"/>
    <property type="molecule type" value="Genomic_DNA"/>
</dbReference>
<dbReference type="OrthoDB" id="7063597at2"/>
<evidence type="ECO:0000256" key="1">
    <source>
        <dbReference type="SAM" id="Phobius"/>
    </source>
</evidence>
<dbReference type="InterPro" id="IPR058058">
    <property type="entry name" value="CBU_0592-like"/>
</dbReference>
<organism evidence="3 4">
    <name type="scientific">Leeuwenhoekiella nanhaiensis</name>
    <dbReference type="NCBI Taxonomy" id="1655491"/>
    <lineage>
        <taxon>Bacteria</taxon>
        <taxon>Pseudomonadati</taxon>
        <taxon>Bacteroidota</taxon>
        <taxon>Flavobacteriia</taxon>
        <taxon>Flavobacteriales</taxon>
        <taxon>Flavobacteriaceae</taxon>
        <taxon>Leeuwenhoekiella</taxon>
    </lineage>
</organism>
<dbReference type="AlphaFoldDB" id="A0A2G1VS94"/>
<reference evidence="3 4" key="1">
    <citation type="submission" date="2017-08" db="EMBL/GenBank/DDBJ databases">
        <title>The whole genome shortgun sequences of strain Leeuwenhoekiella nanhaiensis G18 from the South China Sea.</title>
        <authorList>
            <person name="Liu Q."/>
        </authorList>
    </citation>
    <scope>NUCLEOTIDE SEQUENCE [LARGE SCALE GENOMIC DNA]</scope>
    <source>
        <strain evidence="3 4">G18</strain>
    </source>
</reference>
<name>A0A2G1VS94_9FLAO</name>
<evidence type="ECO:0000259" key="2">
    <source>
        <dbReference type="Pfam" id="PF26604"/>
    </source>
</evidence>
<gene>
    <name evidence="3" type="ORF">CJ305_09930</name>
</gene>
<dbReference type="Pfam" id="PF26604">
    <property type="entry name" value="CBU_0592"/>
    <property type="match status" value="1"/>
</dbReference>
<dbReference type="NCBIfam" id="NF047864">
    <property type="entry name" value="CBU_0592_membra"/>
    <property type="match status" value="1"/>
</dbReference>
<keyword evidence="1" id="KW-1133">Transmembrane helix</keyword>
<comment type="caution">
    <text evidence="3">The sequence shown here is derived from an EMBL/GenBank/DDBJ whole genome shotgun (WGS) entry which is preliminary data.</text>
</comment>
<feature type="domain" description="CBU-0592-like" evidence="2">
    <location>
        <begin position="5"/>
        <end position="75"/>
    </location>
</feature>
<protein>
    <recommendedName>
        <fullName evidence="2">CBU-0592-like domain-containing protein</fullName>
    </recommendedName>
</protein>
<dbReference type="RefSeq" id="WP_099646115.1">
    <property type="nucleotide sequence ID" value="NZ_KZ319290.1"/>
</dbReference>
<evidence type="ECO:0000313" key="3">
    <source>
        <dbReference type="EMBL" id="PHQ29621.1"/>
    </source>
</evidence>